<dbReference type="Proteomes" id="UP000324222">
    <property type="component" value="Unassembled WGS sequence"/>
</dbReference>
<evidence type="ECO:0000256" key="1">
    <source>
        <dbReference type="SAM" id="MobiDB-lite"/>
    </source>
</evidence>
<evidence type="ECO:0000313" key="3">
    <source>
        <dbReference type="Proteomes" id="UP000324222"/>
    </source>
</evidence>
<evidence type="ECO:0000313" key="2">
    <source>
        <dbReference type="EMBL" id="MPC51781.1"/>
    </source>
</evidence>
<dbReference type="AlphaFoldDB" id="A0A5B7FWB5"/>
<dbReference type="EMBL" id="VSRR010010408">
    <property type="protein sequence ID" value="MPC51781.1"/>
    <property type="molecule type" value="Genomic_DNA"/>
</dbReference>
<organism evidence="2 3">
    <name type="scientific">Portunus trituberculatus</name>
    <name type="common">Swimming crab</name>
    <name type="synonym">Neptunus trituberculatus</name>
    <dbReference type="NCBI Taxonomy" id="210409"/>
    <lineage>
        <taxon>Eukaryota</taxon>
        <taxon>Metazoa</taxon>
        <taxon>Ecdysozoa</taxon>
        <taxon>Arthropoda</taxon>
        <taxon>Crustacea</taxon>
        <taxon>Multicrustacea</taxon>
        <taxon>Malacostraca</taxon>
        <taxon>Eumalacostraca</taxon>
        <taxon>Eucarida</taxon>
        <taxon>Decapoda</taxon>
        <taxon>Pleocyemata</taxon>
        <taxon>Brachyura</taxon>
        <taxon>Eubrachyura</taxon>
        <taxon>Portunoidea</taxon>
        <taxon>Portunidae</taxon>
        <taxon>Portuninae</taxon>
        <taxon>Portunus</taxon>
    </lineage>
</organism>
<reference evidence="2 3" key="1">
    <citation type="submission" date="2019-05" db="EMBL/GenBank/DDBJ databases">
        <title>Another draft genome of Portunus trituberculatus and its Hox gene families provides insights of decapod evolution.</title>
        <authorList>
            <person name="Jeong J.-H."/>
            <person name="Song I."/>
            <person name="Kim S."/>
            <person name="Choi T."/>
            <person name="Kim D."/>
            <person name="Ryu S."/>
            <person name="Kim W."/>
        </authorList>
    </citation>
    <scope>NUCLEOTIDE SEQUENCE [LARGE SCALE GENOMIC DNA]</scope>
    <source>
        <tissue evidence="2">Muscle</tissue>
    </source>
</reference>
<proteinExistence type="predicted"/>
<keyword evidence="3" id="KW-1185">Reference proteome</keyword>
<feature type="region of interest" description="Disordered" evidence="1">
    <location>
        <begin position="1"/>
        <end position="30"/>
    </location>
</feature>
<comment type="caution">
    <text evidence="2">The sequence shown here is derived from an EMBL/GenBank/DDBJ whole genome shotgun (WGS) entry which is preliminary data.</text>
</comment>
<sequence>MSHIRPRVAQRGTGCHAAAEPRPSGAAPPSATRCKEFYGDYLIPFGNFIHHGGPLSHKGKGLAGTG</sequence>
<name>A0A5B7FWB5_PORTR</name>
<accession>A0A5B7FWB5</accession>
<protein>
    <submittedName>
        <fullName evidence="2">Uncharacterized protein</fullName>
    </submittedName>
</protein>
<gene>
    <name evidence="2" type="ORF">E2C01_045635</name>
</gene>